<organism evidence="1 2">
    <name type="scientific">Pelotalea chapellei</name>
    <dbReference type="NCBI Taxonomy" id="44671"/>
    <lineage>
        <taxon>Bacteria</taxon>
        <taxon>Pseudomonadati</taxon>
        <taxon>Thermodesulfobacteriota</taxon>
        <taxon>Desulfuromonadia</taxon>
        <taxon>Geobacterales</taxon>
        <taxon>Geobacteraceae</taxon>
        <taxon>Pelotalea</taxon>
    </lineage>
</organism>
<keyword evidence="1" id="KW-0808">Transferase</keyword>
<dbReference type="GO" id="GO:0016740">
    <property type="term" value="F:transferase activity"/>
    <property type="evidence" value="ECO:0007669"/>
    <property type="project" value="UniProtKB-KW"/>
</dbReference>
<gene>
    <name evidence="1" type="ORF">KJB30_00260</name>
</gene>
<accession>A0ABS5U3G9</accession>
<dbReference type="RefSeq" id="WP_214295927.1">
    <property type="nucleotide sequence ID" value="NZ_JAHDYS010000001.1"/>
</dbReference>
<dbReference type="Pfam" id="PF04008">
    <property type="entry name" value="Adenosine_kin"/>
    <property type="match status" value="1"/>
</dbReference>
<proteinExistence type="predicted"/>
<protein>
    <submittedName>
        <fullName evidence="1">Adenosine monophosphate-protein transferase</fullName>
    </submittedName>
</protein>
<dbReference type="InterPro" id="IPR007153">
    <property type="entry name" value="Adenosine_kinase"/>
</dbReference>
<dbReference type="PANTHER" id="PTHR36155">
    <property type="entry name" value="BLL5354 PROTEIN"/>
    <property type="match status" value="1"/>
</dbReference>
<dbReference type="InterPro" id="IPR036902">
    <property type="entry name" value="Ta1353-like_sf"/>
</dbReference>
<dbReference type="Proteomes" id="UP000784128">
    <property type="component" value="Unassembled WGS sequence"/>
</dbReference>
<sequence length="158" mass="17115">MNLEIHGVKIDYPENCGIIIGQGTSIKTVDYLKQIIADTAPQAHFGVAFSEAAGECLIRTEGSDDEMIKRCTTALKGIGAGHVFCILLCDAHPLDILNQVKNCPGVCTVYCATMNPLQVIIATTLQGWGVVGVIDGLPPQGIEGEEERQERHNLLRER</sequence>
<comment type="caution">
    <text evidence="1">The sequence shown here is derived from an EMBL/GenBank/DDBJ whole genome shotgun (WGS) entry which is preliminary data.</text>
</comment>
<evidence type="ECO:0000313" key="2">
    <source>
        <dbReference type="Proteomes" id="UP000784128"/>
    </source>
</evidence>
<dbReference type="PANTHER" id="PTHR36155:SF1">
    <property type="entry name" value="BLL5354 PROTEIN"/>
    <property type="match status" value="1"/>
</dbReference>
<name>A0ABS5U3G9_9BACT</name>
<dbReference type="SUPFAM" id="SSF103165">
    <property type="entry name" value="Ta1353-like"/>
    <property type="match status" value="1"/>
</dbReference>
<keyword evidence="2" id="KW-1185">Reference proteome</keyword>
<evidence type="ECO:0000313" key="1">
    <source>
        <dbReference type="EMBL" id="MBT1070212.1"/>
    </source>
</evidence>
<dbReference type="Gene3D" id="3.40.1520.10">
    <property type="entry name" value="Ta1353-like"/>
    <property type="match status" value="1"/>
</dbReference>
<reference evidence="1 2" key="1">
    <citation type="submission" date="2021-05" db="EMBL/GenBank/DDBJ databases">
        <title>The draft genome of Geobacter chapellei DSM 13688.</title>
        <authorList>
            <person name="Xu Z."/>
            <person name="Masuda Y."/>
            <person name="Itoh H."/>
            <person name="Senoo K."/>
        </authorList>
    </citation>
    <scope>NUCLEOTIDE SEQUENCE [LARGE SCALE GENOMIC DNA]</scope>
    <source>
        <strain evidence="1 2">DSM 13688</strain>
    </source>
</reference>
<dbReference type="EMBL" id="JAHDYS010000001">
    <property type="protein sequence ID" value="MBT1070212.1"/>
    <property type="molecule type" value="Genomic_DNA"/>
</dbReference>